<comment type="similarity">
    <text evidence="1 6">Belongs to the bacterial solute-binding protein 9 family.</text>
</comment>
<keyword evidence="5" id="KW-0864">Zinc transport</keyword>
<evidence type="ECO:0000256" key="3">
    <source>
        <dbReference type="ARBA" id="ARBA00022448"/>
    </source>
</evidence>
<sequence>MFRQRAAHSPAQPPRRSAGLLSWTLLAIVLAVASTAGAAQSASNGLSVFASVLPLANFAERVGGERVQVHTMVQPGHSPATYEPTPRQITALAEADLYLRVGAPFEDAWMKRIRSTNPDMRVVDLRNGLDLRAQPKHDHGDSHHHQPDQPAMDHHIWTSPQLVRQMTETIRDAFSELDPAGAYIYAVNQAAFDAELAALDTKLQERLSGLDNRSFLVYHPAWGYFADAYGLTQVPIEQEGKEPGARRLTALIEQARQEDARVILVQPQFDQRAAEQVARAIDGRVETVDPLSPNYAATLRRLADILVAADSGRGPTGEAQAQ</sequence>
<dbReference type="Gene3D" id="3.40.50.1980">
    <property type="entry name" value="Nitrogenase molybdenum iron protein domain"/>
    <property type="match status" value="2"/>
</dbReference>
<dbReference type="PANTHER" id="PTHR42953:SF3">
    <property type="entry name" value="HIGH-AFFINITY ZINC UPTAKE SYSTEM PROTEIN ZNUA"/>
    <property type="match status" value="1"/>
</dbReference>
<evidence type="ECO:0000256" key="7">
    <source>
        <dbReference type="SAM" id="MobiDB-lite"/>
    </source>
</evidence>
<dbReference type="PRINTS" id="PR00691">
    <property type="entry name" value="ADHESINB"/>
</dbReference>
<keyword evidence="3 6" id="KW-0813">Transport</keyword>
<dbReference type="RefSeq" id="WP_200239059.1">
    <property type="nucleotide sequence ID" value="NZ_NRRV01000036.1"/>
</dbReference>
<name>A0ABS1CJI9_9GAMM</name>
<evidence type="ECO:0000256" key="5">
    <source>
        <dbReference type="ARBA" id="ARBA00022906"/>
    </source>
</evidence>
<dbReference type="InterPro" id="IPR006129">
    <property type="entry name" value="AdhesinB"/>
</dbReference>
<evidence type="ECO:0000313" key="9">
    <source>
        <dbReference type="Proteomes" id="UP000748752"/>
    </source>
</evidence>
<feature type="region of interest" description="Disordered" evidence="7">
    <location>
        <begin position="132"/>
        <end position="153"/>
    </location>
</feature>
<dbReference type="InterPro" id="IPR050492">
    <property type="entry name" value="Bact_metal-bind_prot9"/>
</dbReference>
<accession>A0ABS1CJI9</accession>
<evidence type="ECO:0000256" key="2">
    <source>
        <dbReference type="ARBA" id="ARBA00015915"/>
    </source>
</evidence>
<keyword evidence="5" id="KW-0406">Ion transport</keyword>
<evidence type="ECO:0000313" key="8">
    <source>
        <dbReference type="EMBL" id="MBK1631977.1"/>
    </source>
</evidence>
<evidence type="ECO:0000256" key="4">
    <source>
        <dbReference type="ARBA" id="ARBA00022729"/>
    </source>
</evidence>
<comment type="caution">
    <text evidence="8">The sequence shown here is derived from an EMBL/GenBank/DDBJ whole genome shotgun (WGS) entry which is preliminary data.</text>
</comment>
<evidence type="ECO:0000256" key="6">
    <source>
        <dbReference type="RuleBase" id="RU003512"/>
    </source>
</evidence>
<protein>
    <recommendedName>
        <fullName evidence="2">High-affinity zinc uptake system protein ZnuA</fullName>
    </recommendedName>
</protein>
<keyword evidence="9" id="KW-1185">Reference proteome</keyword>
<dbReference type="Proteomes" id="UP000748752">
    <property type="component" value="Unassembled WGS sequence"/>
</dbReference>
<reference evidence="8 9" key="1">
    <citation type="journal article" date="2020" name="Microorganisms">
        <title>Osmotic Adaptation and Compatible Solute Biosynthesis of Phototrophic Bacteria as Revealed from Genome Analyses.</title>
        <authorList>
            <person name="Imhoff J.F."/>
            <person name="Rahn T."/>
            <person name="Kunzel S."/>
            <person name="Keller A."/>
            <person name="Neulinger S.C."/>
        </authorList>
    </citation>
    <scope>NUCLEOTIDE SEQUENCE [LARGE SCALE GENOMIC DNA]</scope>
    <source>
        <strain evidence="8 9">DSM 6210</strain>
    </source>
</reference>
<dbReference type="SUPFAM" id="SSF53807">
    <property type="entry name" value="Helical backbone' metal receptor"/>
    <property type="match status" value="1"/>
</dbReference>
<dbReference type="Pfam" id="PF01297">
    <property type="entry name" value="ZnuA"/>
    <property type="match status" value="1"/>
</dbReference>
<dbReference type="EMBL" id="NRRV01000036">
    <property type="protein sequence ID" value="MBK1631977.1"/>
    <property type="molecule type" value="Genomic_DNA"/>
</dbReference>
<dbReference type="PANTHER" id="PTHR42953">
    <property type="entry name" value="HIGH-AFFINITY ZINC UPTAKE SYSTEM PROTEIN ZNUA-RELATED"/>
    <property type="match status" value="1"/>
</dbReference>
<keyword evidence="4" id="KW-0732">Signal</keyword>
<proteinExistence type="inferred from homology"/>
<organism evidence="8 9">
    <name type="scientific">Thiohalocapsa halophila</name>
    <dbReference type="NCBI Taxonomy" id="69359"/>
    <lineage>
        <taxon>Bacteria</taxon>
        <taxon>Pseudomonadati</taxon>
        <taxon>Pseudomonadota</taxon>
        <taxon>Gammaproteobacteria</taxon>
        <taxon>Chromatiales</taxon>
        <taxon>Chromatiaceae</taxon>
        <taxon>Thiohalocapsa</taxon>
    </lineage>
</organism>
<evidence type="ECO:0000256" key="1">
    <source>
        <dbReference type="ARBA" id="ARBA00011028"/>
    </source>
</evidence>
<dbReference type="InterPro" id="IPR006128">
    <property type="entry name" value="Lipoprotein_PsaA-like"/>
</dbReference>
<dbReference type="PRINTS" id="PR00690">
    <property type="entry name" value="ADHESNFAMILY"/>
</dbReference>
<dbReference type="InterPro" id="IPR006127">
    <property type="entry name" value="ZnuA-like"/>
</dbReference>
<keyword evidence="5" id="KW-0862">Zinc</keyword>
<gene>
    <name evidence="8" type="ORF">CKO31_14780</name>
</gene>